<evidence type="ECO:0000313" key="1">
    <source>
        <dbReference type="EMBL" id="DAE28690.1"/>
    </source>
</evidence>
<sequence>MKLDKIPNIVYYKGKYLYNSLFGFLRREIC</sequence>
<dbReference type="EMBL" id="BK059091">
    <property type="protein sequence ID" value="DAE28690.1"/>
    <property type="molecule type" value="Genomic_DNA"/>
</dbReference>
<name>A0A8S5RC24_9VIRU</name>
<protein>
    <submittedName>
        <fullName evidence="1">Uncharacterized protein</fullName>
    </submittedName>
</protein>
<accession>A0A8S5RC24</accession>
<organism evidence="1">
    <name type="scientific">virus sp. ctmTa7</name>
    <dbReference type="NCBI Taxonomy" id="2828255"/>
    <lineage>
        <taxon>Viruses</taxon>
    </lineage>
</organism>
<proteinExistence type="predicted"/>
<reference evidence="1" key="1">
    <citation type="journal article" date="2021" name="Proc. Natl. Acad. Sci. U.S.A.">
        <title>A Catalog of Tens of Thousands of Viruses from Human Metagenomes Reveals Hidden Associations with Chronic Diseases.</title>
        <authorList>
            <person name="Tisza M.J."/>
            <person name="Buck C.B."/>
        </authorList>
    </citation>
    <scope>NUCLEOTIDE SEQUENCE</scope>
    <source>
        <strain evidence="1">CtmTa7</strain>
    </source>
</reference>